<feature type="region of interest" description="Disordered" evidence="1">
    <location>
        <begin position="42"/>
        <end position="211"/>
    </location>
</feature>
<evidence type="ECO:0000256" key="1">
    <source>
        <dbReference type="SAM" id="MobiDB-lite"/>
    </source>
</evidence>
<feature type="compositionally biased region" description="Low complexity" evidence="1">
    <location>
        <begin position="42"/>
        <end position="51"/>
    </location>
</feature>
<feature type="compositionally biased region" description="Polar residues" evidence="1">
    <location>
        <begin position="387"/>
        <end position="398"/>
    </location>
</feature>
<feature type="compositionally biased region" description="Polar residues" evidence="1">
    <location>
        <begin position="86"/>
        <end position="111"/>
    </location>
</feature>
<accession>A0A8H7ACX6</accession>
<feature type="compositionally biased region" description="Low complexity" evidence="1">
    <location>
        <begin position="1048"/>
        <end position="1061"/>
    </location>
</feature>
<feature type="compositionally biased region" description="Basic and acidic residues" evidence="1">
    <location>
        <begin position="432"/>
        <end position="441"/>
    </location>
</feature>
<feature type="region of interest" description="Disordered" evidence="1">
    <location>
        <begin position="662"/>
        <end position="834"/>
    </location>
</feature>
<evidence type="ECO:0000313" key="3">
    <source>
        <dbReference type="Proteomes" id="UP000606974"/>
    </source>
</evidence>
<feature type="compositionally biased region" description="Low complexity" evidence="1">
    <location>
        <begin position="620"/>
        <end position="636"/>
    </location>
</feature>
<feature type="compositionally biased region" description="Low complexity" evidence="1">
    <location>
        <begin position="668"/>
        <end position="681"/>
    </location>
</feature>
<proteinExistence type="predicted"/>
<feature type="compositionally biased region" description="Basic residues" evidence="1">
    <location>
        <begin position="1395"/>
        <end position="1412"/>
    </location>
</feature>
<feature type="region of interest" description="Disordered" evidence="1">
    <location>
        <begin position="854"/>
        <end position="1412"/>
    </location>
</feature>
<feature type="region of interest" description="Disordered" evidence="1">
    <location>
        <begin position="588"/>
        <end position="608"/>
    </location>
</feature>
<feature type="compositionally biased region" description="Polar residues" evidence="1">
    <location>
        <begin position="442"/>
        <end position="458"/>
    </location>
</feature>
<name>A0A8H7ACX6_9EURO</name>
<feature type="compositionally biased region" description="Polar residues" evidence="1">
    <location>
        <begin position="273"/>
        <end position="288"/>
    </location>
</feature>
<feature type="region of interest" description="Disordered" evidence="1">
    <location>
        <begin position="1"/>
        <end position="23"/>
    </location>
</feature>
<feature type="compositionally biased region" description="Acidic residues" evidence="1">
    <location>
        <begin position="1214"/>
        <end position="1224"/>
    </location>
</feature>
<feature type="compositionally biased region" description="Basic and acidic residues" evidence="1">
    <location>
        <begin position="757"/>
        <end position="768"/>
    </location>
</feature>
<feature type="compositionally biased region" description="Polar residues" evidence="1">
    <location>
        <begin position="794"/>
        <end position="803"/>
    </location>
</feature>
<dbReference type="EMBL" id="JAACFV010000126">
    <property type="protein sequence ID" value="KAF7504831.1"/>
    <property type="molecule type" value="Genomic_DNA"/>
</dbReference>
<reference evidence="2" key="1">
    <citation type="submission" date="2020-02" db="EMBL/GenBank/DDBJ databases">
        <authorList>
            <person name="Palmer J.M."/>
        </authorList>
    </citation>
    <scope>NUCLEOTIDE SEQUENCE</scope>
    <source>
        <strain evidence="2">EPUS1.4</strain>
        <tissue evidence="2">Thallus</tissue>
    </source>
</reference>
<feature type="compositionally biased region" description="Polar residues" evidence="1">
    <location>
        <begin position="503"/>
        <end position="521"/>
    </location>
</feature>
<feature type="region of interest" description="Disordered" evidence="1">
    <location>
        <begin position="234"/>
        <end position="574"/>
    </location>
</feature>
<feature type="compositionally biased region" description="Polar residues" evidence="1">
    <location>
        <begin position="60"/>
        <end position="76"/>
    </location>
</feature>
<feature type="compositionally biased region" description="Polar residues" evidence="1">
    <location>
        <begin position="1035"/>
        <end position="1045"/>
    </location>
</feature>
<feature type="compositionally biased region" description="Polar residues" evidence="1">
    <location>
        <begin position="691"/>
        <end position="700"/>
    </location>
</feature>
<feature type="compositionally biased region" description="Basic and acidic residues" evidence="1">
    <location>
        <begin position="881"/>
        <end position="900"/>
    </location>
</feature>
<feature type="region of interest" description="Disordered" evidence="1">
    <location>
        <begin position="620"/>
        <end position="640"/>
    </location>
</feature>
<evidence type="ECO:0000313" key="2">
    <source>
        <dbReference type="EMBL" id="KAF7504831.1"/>
    </source>
</evidence>
<feature type="compositionally biased region" description="Polar residues" evidence="1">
    <location>
        <begin position="167"/>
        <end position="177"/>
    </location>
</feature>
<sequence>MFHRKRRSASVTRQNVPPSAPAQTAAAQAFLANRTSGTNLSASAAAAALRAMSPTPTPVAETQTKRMLQRQSSTASRGDGAELQRRNSGGSMTERTFRSPSPNRPAQNPSLENAPPVPPVPKTYNDYHNHRRAASVEPSMRVTSPPPTKKGGRVASLDRAPVFAQKKLQSQHQTSATDENELEKTGSHSSVNFSYPTGARPNSPPVGQHLSQSQNQAINGILQQALDDIQNTLRQAADEPVRKKKKRVTNGTTEGSHLASGGMGRKASGAAVATSSTIAPNPEKTSTPPAKRKKKANSNTTPKADSQRETPAYGSDSDSTPDTSKGRRAIRASGLLNKQPSVVREDWEGEKGDSSQLGLREEQGSNAGLSPISSPSKVRGRKETAISDKSSTIMSTSDETVREARPTPHLITTLPATTTKPRAEAPSNGHLEVSKDSDRPTRQTSISPSRSTRFSTHLASEFSGRPTHEPPPRSVSPAKSALKHHSPSPQSSSPIDGARTSGWKRTSQASSEASDNASMTSADGFGFKPQRKKSARVSFEAAPDVVGTAADVTPSDTPVLVSPQHKDSVKKGWFGKSKGAHLDAIPAEDDMEEVMKPRPVLPSFGSVRGRRDGFAERTVPVAEAVSPSSSESSSTSNLATIETSISSDHAIGAIFAREASKLGHDARSNSTSSTHGPTTTKTSERIDQAVKSGTNGTVHASSDEKSGLSLTPSIPSIAIQPATPGVGETERQDEWIVEVPGGFPEAFELEGDAPTTRQRDAVTTENREITTSSPAEAGISEPKPPQLVAAEDPSTPTVGSISESFRHQIEPESDTESGGSSIYSDAAEDLSELEGDGFGSINAIVESPVVGLPAVHMATPPDSPLAGIAGSGPTAASTRHRSWDRAEAHWRKVAERQRNIDEDEQREQYTVQPKPRKKKKPRKIEQTVATTQPLHSSRLDPDSPRRNQPQPPAFPAISQERAVSGQGEMRRSMRGQPGDTSSAPGLKTSMRTNRPPEPQARTVPPTSLPKGALQKKRIPASPVTSSPVAGKDTKSSPAISPSSLTPLRRTLSNGSDSSSSFKRSRRRPASSANRSTMRTSMRSGADRPASPPALAGRGVRSLSPQDRRPFSPMGQGTMRTSMRGSGDAGVASLRKQDQQRPSSTISGFGKPRSKVKATPSKALTSKLKSRFADSDEDVSEPQTFRSRFEDSSDEEAGVTKYRPVRGIPTRPDEGDSTDLEDSSDEAEKRRAKSRRQGPKSPDAVNGVRTSTAKEPEISSPIGSLAPPVTGKKKGIFGRFSGKKSKDVTIDAQPTKVEREMPSLRLRTDLDGGRSPEMPASPESRGKLQRRHTPQRVTSDSWPLPLQAAADDHDRPQTSDGTGTAQDANGRPGWGTRQDMSGTVRTEDGTPVLGRTGKKKRFPKLRKAFGLHD</sequence>
<keyword evidence="3" id="KW-1185">Reference proteome</keyword>
<comment type="caution">
    <text evidence="2">The sequence shown here is derived from an EMBL/GenBank/DDBJ whole genome shotgun (WGS) entry which is preliminary data.</text>
</comment>
<feature type="compositionally biased region" description="Basic and acidic residues" evidence="1">
    <location>
        <begin position="343"/>
        <end position="363"/>
    </location>
</feature>
<dbReference type="OrthoDB" id="5423926at2759"/>
<feature type="compositionally biased region" description="Polar residues" evidence="1">
    <location>
        <begin position="1357"/>
        <end position="1366"/>
    </location>
</feature>
<feature type="compositionally biased region" description="Basic and acidic residues" evidence="1">
    <location>
        <begin position="1295"/>
        <end position="1313"/>
    </location>
</feature>
<feature type="compositionally biased region" description="Polar residues" evidence="1">
    <location>
        <begin position="364"/>
        <end position="376"/>
    </location>
</feature>
<dbReference type="Proteomes" id="UP000606974">
    <property type="component" value="Unassembled WGS sequence"/>
</dbReference>
<protein>
    <submittedName>
        <fullName evidence="2">Uncharacterized protein</fullName>
    </submittedName>
</protein>
<gene>
    <name evidence="2" type="ORF">GJ744_001697</name>
</gene>
<organism evidence="2 3">
    <name type="scientific">Endocarpon pusillum</name>
    <dbReference type="NCBI Taxonomy" id="364733"/>
    <lineage>
        <taxon>Eukaryota</taxon>
        <taxon>Fungi</taxon>
        <taxon>Dikarya</taxon>
        <taxon>Ascomycota</taxon>
        <taxon>Pezizomycotina</taxon>
        <taxon>Eurotiomycetes</taxon>
        <taxon>Chaetothyriomycetidae</taxon>
        <taxon>Verrucariales</taxon>
        <taxon>Verrucariaceae</taxon>
        <taxon>Endocarpon</taxon>
    </lineage>
</organism>